<dbReference type="PANTHER" id="PTHR22930">
    <property type="match status" value="1"/>
</dbReference>
<evidence type="ECO:0000256" key="7">
    <source>
        <dbReference type="ARBA" id="ARBA00023242"/>
    </source>
</evidence>
<name>A0ABQ9IJV2_9NEOP</name>
<keyword evidence="7" id="KW-0539">Nucleus</keyword>
<evidence type="ECO:0000256" key="1">
    <source>
        <dbReference type="ARBA" id="ARBA00001968"/>
    </source>
</evidence>
<dbReference type="PANTHER" id="PTHR22930:SF269">
    <property type="entry name" value="NUCLEASE HARBI1-LIKE PROTEIN"/>
    <property type="match status" value="1"/>
</dbReference>
<sequence>MGIEGTVCRSVLQRCSRCIAVLNVMATNMEVYSRRKRVVCAYVSHPLVSSRLLKGAFATMFIDLREDESKFCYYFRMSIKSFDELATKLNVSIRNKDTVMRLTIPPLEMLVVALRYLGCSCTLLDLHYQYRIGHTTLCKIVRALCKAVLDTMRKECIPNFTVERWVENSKVFEKHANFPNCLGALDGKHVRIFFNYKHFNYVARLVVVDANCLFNYIAVGSHGREQDSTILENSKLYGLLENGQANIPHGKPLPDTTEPSRPYTGTIVFYKKRIFNYRLCNTRRYMKCTNKWRIFHRPINVKLDFALSMINCCCILHNYVRSRDGGNFEDTLSVIGLCDQDNTHPSTQGGSALKRRRNVFANYFISGDNCI</sequence>
<evidence type="ECO:0000256" key="3">
    <source>
        <dbReference type="ARBA" id="ARBA00006958"/>
    </source>
</evidence>
<comment type="cofactor">
    <cofactor evidence="1">
        <name>a divalent metal cation</name>
        <dbReference type="ChEBI" id="CHEBI:60240"/>
    </cofactor>
</comment>
<accession>A0ABQ9IJV2</accession>
<evidence type="ECO:0000256" key="6">
    <source>
        <dbReference type="ARBA" id="ARBA00022801"/>
    </source>
</evidence>
<comment type="caution">
    <text evidence="9">The sequence shown here is derived from an EMBL/GenBank/DDBJ whole genome shotgun (WGS) entry which is preliminary data.</text>
</comment>
<evidence type="ECO:0000256" key="2">
    <source>
        <dbReference type="ARBA" id="ARBA00004123"/>
    </source>
</evidence>
<evidence type="ECO:0000313" key="9">
    <source>
        <dbReference type="EMBL" id="KAJ8896971.1"/>
    </source>
</evidence>
<dbReference type="InterPro" id="IPR045249">
    <property type="entry name" value="HARBI1-like"/>
</dbReference>
<keyword evidence="6" id="KW-0378">Hydrolase</keyword>
<keyword evidence="4" id="KW-0540">Nuclease</keyword>
<reference evidence="9 10" key="1">
    <citation type="submission" date="2023-02" db="EMBL/GenBank/DDBJ databases">
        <title>LHISI_Scaffold_Assembly.</title>
        <authorList>
            <person name="Stuart O.P."/>
            <person name="Cleave R."/>
            <person name="Magrath M.J.L."/>
            <person name="Mikheyev A.S."/>
        </authorList>
    </citation>
    <scope>NUCLEOTIDE SEQUENCE [LARGE SCALE GENOMIC DNA]</scope>
    <source>
        <strain evidence="9">Daus_M_001</strain>
        <tissue evidence="9">Leg muscle</tissue>
    </source>
</reference>
<gene>
    <name evidence="9" type="ORF">PR048_002317</name>
</gene>
<evidence type="ECO:0000313" key="10">
    <source>
        <dbReference type="Proteomes" id="UP001159363"/>
    </source>
</evidence>
<keyword evidence="10" id="KW-1185">Reference proteome</keyword>
<protein>
    <recommendedName>
        <fullName evidence="8">DDE Tnp4 domain-containing protein</fullName>
    </recommendedName>
</protein>
<evidence type="ECO:0000256" key="4">
    <source>
        <dbReference type="ARBA" id="ARBA00022722"/>
    </source>
</evidence>
<evidence type="ECO:0000259" key="8">
    <source>
        <dbReference type="Pfam" id="PF13359"/>
    </source>
</evidence>
<dbReference type="Proteomes" id="UP001159363">
    <property type="component" value="Chromosome 1"/>
</dbReference>
<feature type="domain" description="DDE Tnp4" evidence="8">
    <location>
        <begin position="190"/>
        <end position="318"/>
    </location>
</feature>
<evidence type="ECO:0000256" key="5">
    <source>
        <dbReference type="ARBA" id="ARBA00022723"/>
    </source>
</evidence>
<dbReference type="Pfam" id="PF13359">
    <property type="entry name" value="DDE_Tnp_4"/>
    <property type="match status" value="1"/>
</dbReference>
<dbReference type="EMBL" id="JARBHB010000001">
    <property type="protein sequence ID" value="KAJ8896971.1"/>
    <property type="molecule type" value="Genomic_DNA"/>
</dbReference>
<comment type="subcellular location">
    <subcellularLocation>
        <location evidence="2">Nucleus</location>
    </subcellularLocation>
</comment>
<organism evidence="9 10">
    <name type="scientific">Dryococelus australis</name>
    <dbReference type="NCBI Taxonomy" id="614101"/>
    <lineage>
        <taxon>Eukaryota</taxon>
        <taxon>Metazoa</taxon>
        <taxon>Ecdysozoa</taxon>
        <taxon>Arthropoda</taxon>
        <taxon>Hexapoda</taxon>
        <taxon>Insecta</taxon>
        <taxon>Pterygota</taxon>
        <taxon>Neoptera</taxon>
        <taxon>Polyneoptera</taxon>
        <taxon>Phasmatodea</taxon>
        <taxon>Verophasmatodea</taxon>
        <taxon>Anareolatae</taxon>
        <taxon>Phasmatidae</taxon>
        <taxon>Eurycanthinae</taxon>
        <taxon>Dryococelus</taxon>
    </lineage>
</organism>
<keyword evidence="5" id="KW-0479">Metal-binding</keyword>
<comment type="similarity">
    <text evidence="3">Belongs to the HARBI1 family.</text>
</comment>
<proteinExistence type="inferred from homology"/>
<dbReference type="InterPro" id="IPR027806">
    <property type="entry name" value="HARBI1_dom"/>
</dbReference>